<evidence type="ECO:0000256" key="1">
    <source>
        <dbReference type="ARBA" id="ARBA00022679"/>
    </source>
</evidence>
<evidence type="ECO:0000256" key="2">
    <source>
        <dbReference type="ARBA" id="ARBA00022737"/>
    </source>
</evidence>
<dbReference type="Gene3D" id="2.160.10.10">
    <property type="entry name" value="Hexapeptide repeat proteins"/>
    <property type="match status" value="1"/>
</dbReference>
<name>A0AB35ZB77_9BACT</name>
<gene>
    <name evidence="4" type="ORF">F7D62_01575</name>
</gene>
<keyword evidence="1" id="KW-0808">Transferase</keyword>
<dbReference type="PROSITE" id="PS00101">
    <property type="entry name" value="HEXAPEP_TRANSFERASES"/>
    <property type="match status" value="1"/>
</dbReference>
<evidence type="ECO:0000313" key="5">
    <source>
        <dbReference type="Proteomes" id="UP000390763"/>
    </source>
</evidence>
<dbReference type="InterPro" id="IPR051159">
    <property type="entry name" value="Hexapeptide_acetyltransf"/>
</dbReference>
<dbReference type="InterPro" id="IPR018357">
    <property type="entry name" value="Hexapep_transf_CS"/>
</dbReference>
<dbReference type="CDD" id="cd04647">
    <property type="entry name" value="LbH_MAT_like"/>
    <property type="match status" value="1"/>
</dbReference>
<dbReference type="InterPro" id="IPR011004">
    <property type="entry name" value="Trimer_LpxA-like_sf"/>
</dbReference>
<keyword evidence="3 4" id="KW-0012">Acyltransferase</keyword>
<protein>
    <submittedName>
        <fullName evidence="4">Acyltransferase</fullName>
    </submittedName>
</protein>
<evidence type="ECO:0000313" key="4">
    <source>
        <dbReference type="EMBL" id="MQO02826.1"/>
    </source>
</evidence>
<organism evidence="4 5">
    <name type="scientific">Segatella copri</name>
    <dbReference type="NCBI Taxonomy" id="165179"/>
    <lineage>
        <taxon>Bacteria</taxon>
        <taxon>Pseudomonadati</taxon>
        <taxon>Bacteroidota</taxon>
        <taxon>Bacteroidia</taxon>
        <taxon>Bacteroidales</taxon>
        <taxon>Prevotellaceae</taxon>
        <taxon>Segatella</taxon>
    </lineage>
</organism>
<comment type="caution">
    <text evidence="4">The sequence shown here is derived from an EMBL/GenBank/DDBJ whole genome shotgun (WGS) entry which is preliminary data.</text>
</comment>
<dbReference type="Proteomes" id="UP000390763">
    <property type="component" value="Unassembled WGS sequence"/>
</dbReference>
<proteinExistence type="predicted"/>
<dbReference type="PANTHER" id="PTHR23416:SF78">
    <property type="entry name" value="LIPOPOLYSACCHARIDE BIOSYNTHESIS O-ACETYL TRANSFERASE WBBJ-RELATED"/>
    <property type="match status" value="1"/>
</dbReference>
<sequence length="200" mass="22117">MFKIILKVFSYNKRHWLARKWGRIYAKFLKYEFRRFGENNSIDGFADLVGSDCISIGSNCKIQKECFLTAWKSFGNKKFMPEIIIGNNVSLGAYNHISAINSIKIGNGVLTGKWVTIVDNSHGDTNLKSLYKSPSKRPMVSKGKVLIGDDVWIGDKVTILPNVEIGKGAVIAANSVVTKNVKSYTVVGGNPATIIKSNIQ</sequence>
<dbReference type="InterPro" id="IPR001451">
    <property type="entry name" value="Hexapep"/>
</dbReference>
<reference evidence="5" key="1">
    <citation type="submission" date="2019-09" db="EMBL/GenBank/DDBJ databases">
        <title>Distinct polysaccharide growth profiles of human intestinal Prevotella copri isolates.</title>
        <authorList>
            <person name="Fehlner-Peach H."/>
            <person name="Magnabosco C."/>
            <person name="Raghavan V."/>
            <person name="Scher J.U."/>
            <person name="Tett A."/>
            <person name="Cox L.M."/>
            <person name="Gottsegen C."/>
            <person name="Watters A."/>
            <person name="Wiltshire- Gordon J.D."/>
            <person name="Segata N."/>
            <person name="Bonneau R."/>
            <person name="Littman D.R."/>
        </authorList>
    </citation>
    <scope>NUCLEOTIDE SEQUENCE [LARGE SCALE GENOMIC DNA]</scope>
    <source>
        <strain evidence="5">iAK279</strain>
    </source>
</reference>
<dbReference type="Pfam" id="PF00132">
    <property type="entry name" value="Hexapep"/>
    <property type="match status" value="1"/>
</dbReference>
<evidence type="ECO:0000256" key="3">
    <source>
        <dbReference type="ARBA" id="ARBA00023315"/>
    </source>
</evidence>
<dbReference type="PANTHER" id="PTHR23416">
    <property type="entry name" value="SIALIC ACID SYNTHASE-RELATED"/>
    <property type="match status" value="1"/>
</dbReference>
<accession>A0AB35ZB77</accession>
<dbReference type="AlphaFoldDB" id="A0AB35ZB77"/>
<keyword evidence="2" id="KW-0677">Repeat</keyword>
<dbReference type="SUPFAM" id="SSF51161">
    <property type="entry name" value="Trimeric LpxA-like enzymes"/>
    <property type="match status" value="1"/>
</dbReference>
<dbReference type="GO" id="GO:0016746">
    <property type="term" value="F:acyltransferase activity"/>
    <property type="evidence" value="ECO:0007669"/>
    <property type="project" value="UniProtKB-KW"/>
</dbReference>
<dbReference type="EMBL" id="VZBT01000013">
    <property type="protein sequence ID" value="MQO02826.1"/>
    <property type="molecule type" value="Genomic_DNA"/>
</dbReference>